<keyword evidence="1" id="KW-0472">Membrane</keyword>
<protein>
    <recommendedName>
        <fullName evidence="4">Sugar transporter</fullName>
    </recommendedName>
</protein>
<evidence type="ECO:0000256" key="1">
    <source>
        <dbReference type="SAM" id="Phobius"/>
    </source>
</evidence>
<feature type="transmembrane region" description="Helical" evidence="1">
    <location>
        <begin position="12"/>
        <end position="33"/>
    </location>
</feature>
<dbReference type="AlphaFoldDB" id="A0A494RPM0"/>
<evidence type="ECO:0000313" key="3">
    <source>
        <dbReference type="Proteomes" id="UP000276984"/>
    </source>
</evidence>
<dbReference type="Proteomes" id="UP000276984">
    <property type="component" value="Chromosome"/>
</dbReference>
<proteinExistence type="predicted"/>
<evidence type="ECO:0008006" key="4">
    <source>
        <dbReference type="Google" id="ProtNLM"/>
    </source>
</evidence>
<dbReference type="RefSeq" id="WP_121482649.1">
    <property type="nucleotide sequence ID" value="NZ_CP032707.1"/>
</dbReference>
<dbReference type="EMBL" id="CP032707">
    <property type="protein sequence ID" value="AYG95514.1"/>
    <property type="molecule type" value="Genomic_DNA"/>
</dbReference>
<feature type="transmembrane region" description="Helical" evidence="1">
    <location>
        <begin position="53"/>
        <end position="75"/>
    </location>
</feature>
<feature type="transmembrane region" description="Helical" evidence="1">
    <location>
        <begin position="87"/>
        <end position="108"/>
    </location>
</feature>
<reference evidence="2 3" key="1">
    <citation type="submission" date="2018-10" db="EMBL/GenBank/DDBJ databases">
        <title>Complete genome sequence of Brevundimonas naejangsanensis BRV3.</title>
        <authorList>
            <person name="Berrios L."/>
            <person name="Ely B."/>
        </authorList>
    </citation>
    <scope>NUCLEOTIDE SEQUENCE [LARGE SCALE GENOMIC DNA]</scope>
    <source>
        <strain evidence="2 3">BRV3</strain>
    </source>
</reference>
<name>A0A494RPM0_9CAUL</name>
<keyword evidence="1" id="KW-1133">Transmembrane helix</keyword>
<keyword evidence="1" id="KW-0812">Transmembrane</keyword>
<sequence length="147" mass="16224">MTDIARRASAPRHLWLVGVVSLLWNGFGAYDYIQTNMRGEAYMRASGFGDAAVAYFFAMPTWMYVPWTMGVWGAVLGSLLMLARSRWAVHAFVISLIGAAVSAIYTYFIGNGLQALGPIAHLQLLILAIAAFLAWYAWTMAKKGVLR</sequence>
<feature type="transmembrane region" description="Helical" evidence="1">
    <location>
        <begin position="120"/>
        <end position="138"/>
    </location>
</feature>
<keyword evidence="3" id="KW-1185">Reference proteome</keyword>
<organism evidence="2 3">
    <name type="scientific">Brevundimonas naejangsanensis</name>
    <dbReference type="NCBI Taxonomy" id="588932"/>
    <lineage>
        <taxon>Bacteria</taxon>
        <taxon>Pseudomonadati</taxon>
        <taxon>Pseudomonadota</taxon>
        <taxon>Alphaproteobacteria</taxon>
        <taxon>Caulobacterales</taxon>
        <taxon>Caulobacteraceae</taxon>
        <taxon>Brevundimonas</taxon>
    </lineage>
</organism>
<gene>
    <name evidence="2" type="ORF">D8I30_10255</name>
</gene>
<evidence type="ECO:0000313" key="2">
    <source>
        <dbReference type="EMBL" id="AYG95514.1"/>
    </source>
</evidence>
<accession>A0A494RPM0</accession>
<dbReference type="OrthoDB" id="5801787at2"/>